<protein>
    <submittedName>
        <fullName evidence="7">Uncharacterized protein</fullName>
    </submittedName>
</protein>
<evidence type="ECO:0000313" key="7">
    <source>
        <dbReference type="WBParaSite" id="nRc.2.0.1.t06999-RA"/>
    </source>
</evidence>
<keyword evidence="1" id="KW-0723">Serine/threonine-protein kinase</keyword>
<proteinExistence type="predicted"/>
<evidence type="ECO:0000256" key="3">
    <source>
        <dbReference type="ARBA" id="ARBA00022741"/>
    </source>
</evidence>
<dbReference type="Proteomes" id="UP000887565">
    <property type="component" value="Unplaced"/>
</dbReference>
<keyword evidence="4" id="KW-0418">Kinase</keyword>
<keyword evidence="2" id="KW-0808">Transferase</keyword>
<evidence type="ECO:0000313" key="6">
    <source>
        <dbReference type="Proteomes" id="UP000887565"/>
    </source>
</evidence>
<organism evidence="6 7">
    <name type="scientific">Romanomermis culicivorax</name>
    <name type="common">Nematode worm</name>
    <dbReference type="NCBI Taxonomy" id="13658"/>
    <lineage>
        <taxon>Eukaryota</taxon>
        <taxon>Metazoa</taxon>
        <taxon>Ecdysozoa</taxon>
        <taxon>Nematoda</taxon>
        <taxon>Enoplea</taxon>
        <taxon>Dorylaimia</taxon>
        <taxon>Mermithida</taxon>
        <taxon>Mermithoidea</taxon>
        <taxon>Mermithidae</taxon>
        <taxon>Romanomermis</taxon>
    </lineage>
</organism>
<keyword evidence="3" id="KW-0547">Nucleotide-binding</keyword>
<dbReference type="GO" id="GO:0005524">
    <property type="term" value="F:ATP binding"/>
    <property type="evidence" value="ECO:0007669"/>
    <property type="project" value="UniProtKB-KW"/>
</dbReference>
<dbReference type="WBParaSite" id="nRc.2.0.1.t06999-RA">
    <property type="protein sequence ID" value="nRc.2.0.1.t06999-RA"/>
    <property type="gene ID" value="nRc.2.0.1.g06999"/>
</dbReference>
<dbReference type="PANTHER" id="PTHR24058">
    <property type="entry name" value="DUAL SPECIFICITY PROTEIN KINASE"/>
    <property type="match status" value="1"/>
</dbReference>
<evidence type="ECO:0000256" key="5">
    <source>
        <dbReference type="ARBA" id="ARBA00022840"/>
    </source>
</evidence>
<dbReference type="Gene3D" id="1.10.510.10">
    <property type="entry name" value="Transferase(Phosphotransferase) domain 1"/>
    <property type="match status" value="1"/>
</dbReference>
<evidence type="ECO:0000256" key="2">
    <source>
        <dbReference type="ARBA" id="ARBA00022679"/>
    </source>
</evidence>
<evidence type="ECO:0000256" key="1">
    <source>
        <dbReference type="ARBA" id="ARBA00022527"/>
    </source>
</evidence>
<reference evidence="7" key="1">
    <citation type="submission" date="2022-11" db="UniProtKB">
        <authorList>
            <consortium name="WormBaseParasite"/>
        </authorList>
    </citation>
    <scope>IDENTIFICATION</scope>
</reference>
<dbReference type="InterPro" id="IPR050494">
    <property type="entry name" value="Ser_Thr_dual-spec_kinase"/>
</dbReference>
<dbReference type="InterPro" id="IPR011009">
    <property type="entry name" value="Kinase-like_dom_sf"/>
</dbReference>
<dbReference type="AlphaFoldDB" id="A0A915HZX6"/>
<name>A0A915HZX6_ROMCU</name>
<evidence type="ECO:0000256" key="4">
    <source>
        <dbReference type="ARBA" id="ARBA00022777"/>
    </source>
</evidence>
<keyword evidence="5" id="KW-0067">ATP-binding</keyword>
<accession>A0A915HZX6</accession>
<dbReference type="PANTHER" id="PTHR24058:SF103">
    <property type="entry name" value="SERINE_THREONINE-PROTEIN KINASE PRP4 HOMOLOG"/>
    <property type="match status" value="1"/>
</dbReference>
<dbReference type="SUPFAM" id="SSF56112">
    <property type="entry name" value="Protein kinase-like (PK-like)"/>
    <property type="match status" value="1"/>
</dbReference>
<dbReference type="OMA" id="HAFIHEK"/>
<dbReference type="GO" id="GO:0004674">
    <property type="term" value="F:protein serine/threonine kinase activity"/>
    <property type="evidence" value="ECO:0007669"/>
    <property type="project" value="UniProtKB-KW"/>
</dbReference>
<sequence>MFSGRSNNQMLKFIMDLKGKPSNGFIRKCQLKDQHFDESFSFKYREFDKFTQREKETILTTIPIIRDLSSELQAVENENFDDSTDRRISHLKDLLDRMLLIDPNQRISISEALRHAFIHEK</sequence>
<keyword evidence="6" id="KW-1185">Reference proteome</keyword>